<dbReference type="Pfam" id="PF06782">
    <property type="entry name" value="UPF0236"/>
    <property type="match status" value="1"/>
</dbReference>
<evidence type="ECO:0000313" key="3">
    <source>
        <dbReference type="Proteomes" id="UP000182738"/>
    </source>
</evidence>
<comment type="similarity">
    <text evidence="1">Belongs to the UPF0236 family.</text>
</comment>
<evidence type="ECO:0000313" key="2">
    <source>
        <dbReference type="EMBL" id="CUA78889.1"/>
    </source>
</evidence>
<accession>A0A0K6GJI5</accession>
<organism evidence="2 3">
    <name type="scientific">Anoxybacillus suryakundensis</name>
    <dbReference type="NCBI Taxonomy" id="1325335"/>
    <lineage>
        <taxon>Bacteria</taxon>
        <taxon>Bacillati</taxon>
        <taxon>Bacillota</taxon>
        <taxon>Bacilli</taxon>
        <taxon>Bacillales</taxon>
        <taxon>Anoxybacillaceae</taxon>
        <taxon>Anoxybacillus</taxon>
    </lineage>
</organism>
<dbReference type="EMBL" id="CYGZ01000001">
    <property type="protein sequence ID" value="CUA78889.1"/>
    <property type="molecule type" value="Genomic_DNA"/>
</dbReference>
<sequence length="60" mass="7410">MQDYITDGVTWKDIEQLLFRHMQKEYGQLLQQVLEDIDHTLAEKRDKKRYALKDKRVIWM</sequence>
<dbReference type="AlphaFoldDB" id="A0A0K6GJI5"/>
<dbReference type="InterPro" id="IPR009620">
    <property type="entry name" value="UPF0236"/>
</dbReference>
<proteinExistence type="inferred from homology"/>
<name>A0A0K6GJI5_9BACL</name>
<dbReference type="Proteomes" id="UP000182738">
    <property type="component" value="Unassembled WGS sequence"/>
</dbReference>
<gene>
    <name evidence="2" type="ORF">Ga0061060_101201</name>
</gene>
<evidence type="ECO:0000256" key="1">
    <source>
        <dbReference type="ARBA" id="ARBA00006539"/>
    </source>
</evidence>
<reference evidence="3" key="1">
    <citation type="submission" date="2015-08" db="EMBL/GenBank/DDBJ databases">
        <authorList>
            <person name="Varghese N."/>
        </authorList>
    </citation>
    <scope>NUCLEOTIDE SEQUENCE [LARGE SCALE GENOMIC DNA]</scope>
    <source>
        <strain evidence="3">DSM 27374</strain>
    </source>
</reference>
<keyword evidence="3" id="KW-1185">Reference proteome</keyword>
<dbReference type="STRING" id="1325335.GCA_001418025_00193"/>
<protein>
    <submittedName>
        <fullName evidence="2">Uncharacterized protein family (UPF0236)</fullName>
    </submittedName>
</protein>